<dbReference type="OrthoDB" id="1906820at2759"/>
<name>A0A200QW44_MACCD</name>
<dbReference type="GO" id="GO:0003676">
    <property type="term" value="F:nucleic acid binding"/>
    <property type="evidence" value="ECO:0007669"/>
    <property type="project" value="InterPro"/>
</dbReference>
<dbReference type="InterPro" id="IPR012337">
    <property type="entry name" value="RNaseH-like_sf"/>
</dbReference>
<dbReference type="PANTHER" id="PTHR47723">
    <property type="entry name" value="OS05G0353850 PROTEIN"/>
    <property type="match status" value="1"/>
</dbReference>
<dbReference type="Gene3D" id="3.30.420.10">
    <property type="entry name" value="Ribonuclease H-like superfamily/Ribonuclease H"/>
    <property type="match status" value="1"/>
</dbReference>
<dbReference type="PROSITE" id="PS50879">
    <property type="entry name" value="RNASE_H_1"/>
    <property type="match status" value="1"/>
</dbReference>
<sequence length="318" mass="36379">MRIPRHNFIARMTLHRALNTKYKLRSWGLEVDSTCSFCQTSIEDDFHILFGCPISKFIWKSVLQHLGGKDLVSTVQKLAFNAYIYHVWFERNKCVFTTTHTNENVVINKIFEDIRLKLASHDLTLEDNDRNRQFSARWGLITEFNHTRRISCTWEKPPEGTVMINTDGSLNQTGAGFGAIIRNTEGEVLAAAAGTVSPSTITCHELQAIESGLVLANKLNLRRVTIWSDSQVVCSYFNSPSSRPPWNLIPLWNRIKRLCLNLQSLTVKHIYRETNRAADFLANTRPTAEFIELAPSSFAEDLKKIIFEDKIGCIYIRL</sequence>
<dbReference type="AlphaFoldDB" id="A0A200QW44"/>
<dbReference type="InterPro" id="IPR002156">
    <property type="entry name" value="RNaseH_domain"/>
</dbReference>
<dbReference type="EMBL" id="MVGT01001027">
    <property type="protein sequence ID" value="OVA14665.1"/>
    <property type="molecule type" value="Genomic_DNA"/>
</dbReference>
<proteinExistence type="predicted"/>
<dbReference type="SUPFAM" id="SSF53098">
    <property type="entry name" value="Ribonuclease H-like"/>
    <property type="match status" value="1"/>
</dbReference>
<feature type="domain" description="RNase H type-1" evidence="1">
    <location>
        <begin position="158"/>
        <end position="287"/>
    </location>
</feature>
<dbReference type="GO" id="GO:0004523">
    <property type="term" value="F:RNA-DNA hybrid ribonuclease activity"/>
    <property type="evidence" value="ECO:0007669"/>
    <property type="project" value="InterPro"/>
</dbReference>
<protein>
    <submittedName>
        <fullName evidence="2">Ribonuclease H domain</fullName>
    </submittedName>
</protein>
<keyword evidence="3" id="KW-1185">Reference proteome</keyword>
<dbReference type="InParanoid" id="A0A200QW44"/>
<dbReference type="InterPro" id="IPR044730">
    <property type="entry name" value="RNase_H-like_dom_plant"/>
</dbReference>
<dbReference type="InterPro" id="IPR036397">
    <property type="entry name" value="RNaseH_sf"/>
</dbReference>
<dbReference type="PANTHER" id="PTHR47723:SF19">
    <property type="entry name" value="POLYNUCLEOTIDYL TRANSFERASE, RIBONUCLEASE H-LIKE SUPERFAMILY PROTEIN"/>
    <property type="match status" value="1"/>
</dbReference>
<comment type="caution">
    <text evidence="2">The sequence shown here is derived from an EMBL/GenBank/DDBJ whole genome shotgun (WGS) entry which is preliminary data.</text>
</comment>
<dbReference type="CDD" id="cd06222">
    <property type="entry name" value="RNase_H_like"/>
    <property type="match status" value="1"/>
</dbReference>
<evidence type="ECO:0000313" key="2">
    <source>
        <dbReference type="EMBL" id="OVA14665.1"/>
    </source>
</evidence>
<organism evidence="2 3">
    <name type="scientific">Macleaya cordata</name>
    <name type="common">Five-seeded plume-poppy</name>
    <name type="synonym">Bocconia cordata</name>
    <dbReference type="NCBI Taxonomy" id="56857"/>
    <lineage>
        <taxon>Eukaryota</taxon>
        <taxon>Viridiplantae</taxon>
        <taxon>Streptophyta</taxon>
        <taxon>Embryophyta</taxon>
        <taxon>Tracheophyta</taxon>
        <taxon>Spermatophyta</taxon>
        <taxon>Magnoliopsida</taxon>
        <taxon>Ranunculales</taxon>
        <taxon>Papaveraceae</taxon>
        <taxon>Papaveroideae</taxon>
        <taxon>Macleaya</taxon>
    </lineage>
</organism>
<dbReference type="OMA" id="VYRIWRE"/>
<dbReference type="InterPro" id="IPR026960">
    <property type="entry name" value="RVT-Znf"/>
</dbReference>
<dbReference type="InterPro" id="IPR053151">
    <property type="entry name" value="RNase_H-like"/>
</dbReference>
<reference evidence="2 3" key="1">
    <citation type="journal article" date="2017" name="Mol. Plant">
        <title>The Genome of Medicinal Plant Macleaya cordata Provides New Insights into Benzylisoquinoline Alkaloids Metabolism.</title>
        <authorList>
            <person name="Liu X."/>
            <person name="Liu Y."/>
            <person name="Huang P."/>
            <person name="Ma Y."/>
            <person name="Qing Z."/>
            <person name="Tang Q."/>
            <person name="Cao H."/>
            <person name="Cheng P."/>
            <person name="Zheng Y."/>
            <person name="Yuan Z."/>
            <person name="Zhou Y."/>
            <person name="Liu J."/>
            <person name="Tang Z."/>
            <person name="Zhuo Y."/>
            <person name="Zhang Y."/>
            <person name="Yu L."/>
            <person name="Huang J."/>
            <person name="Yang P."/>
            <person name="Peng Q."/>
            <person name="Zhang J."/>
            <person name="Jiang W."/>
            <person name="Zhang Z."/>
            <person name="Lin K."/>
            <person name="Ro D.K."/>
            <person name="Chen X."/>
            <person name="Xiong X."/>
            <person name="Shang Y."/>
            <person name="Huang S."/>
            <person name="Zeng J."/>
        </authorList>
    </citation>
    <scope>NUCLEOTIDE SEQUENCE [LARGE SCALE GENOMIC DNA]</scope>
    <source>
        <strain evidence="3">cv. BLH2017</strain>
        <tissue evidence="2">Root</tissue>
    </source>
</reference>
<evidence type="ECO:0000313" key="3">
    <source>
        <dbReference type="Proteomes" id="UP000195402"/>
    </source>
</evidence>
<dbReference type="Proteomes" id="UP000195402">
    <property type="component" value="Unassembled WGS sequence"/>
</dbReference>
<dbReference type="Pfam" id="PF13456">
    <property type="entry name" value="RVT_3"/>
    <property type="match status" value="1"/>
</dbReference>
<dbReference type="STRING" id="56857.A0A200QW44"/>
<accession>A0A200QW44</accession>
<dbReference type="Pfam" id="PF13966">
    <property type="entry name" value="zf-RVT"/>
    <property type="match status" value="1"/>
</dbReference>
<gene>
    <name evidence="2" type="ORF">BVC80_1815g82</name>
</gene>
<evidence type="ECO:0000259" key="1">
    <source>
        <dbReference type="PROSITE" id="PS50879"/>
    </source>
</evidence>